<protein>
    <recommendedName>
        <fullName evidence="4">Prepilin-type N-terminal cleavage/methylation domain-containing protein</fullName>
    </recommendedName>
</protein>
<evidence type="ECO:0000313" key="2">
    <source>
        <dbReference type="EMBL" id="GGF92220.1"/>
    </source>
</evidence>
<dbReference type="NCBIfam" id="TIGR02532">
    <property type="entry name" value="IV_pilin_GFxxxE"/>
    <property type="match status" value="1"/>
</dbReference>
<accession>A0A917FNT6</accession>
<proteinExistence type="predicted"/>
<dbReference type="PROSITE" id="PS00409">
    <property type="entry name" value="PROKAR_NTER_METHYL"/>
    <property type="match status" value="1"/>
</dbReference>
<feature type="transmembrane region" description="Helical" evidence="1">
    <location>
        <begin position="12"/>
        <end position="33"/>
    </location>
</feature>
<sequence length="140" mass="15548">MPKRNQQQGFTLIEVIAAFTILAMTFMVVLEILSNASANTIKSSERTEIALEAASKMAEVGVTIPIEAGGVSGEFENGHRWDISMTPYEISYEGDTVMDFAPIELYRVTLTIRWDYGDVQERTAEFTTLRALAATYGEEP</sequence>
<dbReference type="AlphaFoldDB" id="A0A917FNT6"/>
<comment type="caution">
    <text evidence="2">The sequence shown here is derived from an EMBL/GenBank/DDBJ whole genome shotgun (WGS) entry which is preliminary data.</text>
</comment>
<dbReference type="InterPro" id="IPR012902">
    <property type="entry name" value="N_methyl_site"/>
</dbReference>
<keyword evidence="3" id="KW-1185">Reference proteome</keyword>
<evidence type="ECO:0000256" key="1">
    <source>
        <dbReference type="SAM" id="Phobius"/>
    </source>
</evidence>
<organism evidence="2 3">
    <name type="scientific">Marinicella pacifica</name>
    <dbReference type="NCBI Taxonomy" id="1171543"/>
    <lineage>
        <taxon>Bacteria</taxon>
        <taxon>Pseudomonadati</taxon>
        <taxon>Pseudomonadota</taxon>
        <taxon>Gammaproteobacteria</taxon>
        <taxon>Lysobacterales</taxon>
        <taxon>Marinicellaceae</taxon>
        <taxon>Marinicella</taxon>
    </lineage>
</organism>
<reference evidence="2" key="1">
    <citation type="journal article" date="2014" name="Int. J. Syst. Evol. Microbiol.">
        <title>Complete genome sequence of Corynebacterium casei LMG S-19264T (=DSM 44701T), isolated from a smear-ripened cheese.</title>
        <authorList>
            <consortium name="US DOE Joint Genome Institute (JGI-PGF)"/>
            <person name="Walter F."/>
            <person name="Albersmeier A."/>
            <person name="Kalinowski J."/>
            <person name="Ruckert C."/>
        </authorList>
    </citation>
    <scope>NUCLEOTIDE SEQUENCE</scope>
    <source>
        <strain evidence="2">CGMCC 1.12181</strain>
    </source>
</reference>
<dbReference type="Proteomes" id="UP000605253">
    <property type="component" value="Unassembled WGS sequence"/>
</dbReference>
<name>A0A917FNT6_9GAMM</name>
<reference evidence="2" key="2">
    <citation type="submission" date="2020-09" db="EMBL/GenBank/DDBJ databases">
        <authorList>
            <person name="Sun Q."/>
            <person name="Zhou Y."/>
        </authorList>
    </citation>
    <scope>NUCLEOTIDE SEQUENCE</scope>
    <source>
        <strain evidence="2">CGMCC 1.12181</strain>
    </source>
</reference>
<keyword evidence="1" id="KW-1133">Transmembrane helix</keyword>
<evidence type="ECO:0000313" key="3">
    <source>
        <dbReference type="Proteomes" id="UP000605253"/>
    </source>
</evidence>
<dbReference type="EMBL" id="BMEO01000004">
    <property type="protein sequence ID" value="GGF92220.1"/>
    <property type="molecule type" value="Genomic_DNA"/>
</dbReference>
<gene>
    <name evidence="2" type="ORF">GCM10011365_11780</name>
</gene>
<evidence type="ECO:0008006" key="4">
    <source>
        <dbReference type="Google" id="ProtNLM"/>
    </source>
</evidence>
<keyword evidence="1" id="KW-0472">Membrane</keyword>
<keyword evidence="1" id="KW-0812">Transmembrane</keyword>
<dbReference type="Pfam" id="PF07963">
    <property type="entry name" value="N_methyl"/>
    <property type="match status" value="1"/>
</dbReference>